<reference evidence="6 7" key="1">
    <citation type="journal article" date="2018" name="IMA Fungus">
        <title>IMA Genome-F 9: Draft genome sequence of Annulohypoxylon stygium, Aspergillus mulundensis, Berkeleyomyces basicola (syn. Thielaviopsis basicola), Ceratocystis smalleyi, two Cercospora beticola strains, Coleophoma cylindrospora, Fusarium fracticaudum, Phialophora cf. hyalina, and Morchella septimelata.</title>
        <authorList>
            <person name="Wingfield B.D."/>
            <person name="Bills G.F."/>
            <person name="Dong Y."/>
            <person name="Huang W."/>
            <person name="Nel W.J."/>
            <person name="Swalarsk-Parry B.S."/>
            <person name="Vaghefi N."/>
            <person name="Wilken P.M."/>
            <person name="An Z."/>
            <person name="de Beer Z.W."/>
            <person name="De Vos L."/>
            <person name="Chen L."/>
            <person name="Duong T.A."/>
            <person name="Gao Y."/>
            <person name="Hammerbacher A."/>
            <person name="Kikkert J.R."/>
            <person name="Li Y."/>
            <person name="Li H."/>
            <person name="Li K."/>
            <person name="Li Q."/>
            <person name="Liu X."/>
            <person name="Ma X."/>
            <person name="Naidoo K."/>
            <person name="Pethybridge S.J."/>
            <person name="Sun J."/>
            <person name="Steenkamp E.T."/>
            <person name="van der Nest M.A."/>
            <person name="van Wyk S."/>
            <person name="Wingfield M.J."/>
            <person name="Xiong C."/>
            <person name="Yue Q."/>
            <person name="Zhang X."/>
        </authorList>
    </citation>
    <scope>NUCLEOTIDE SEQUENCE [LARGE SCALE GENOMIC DNA]</scope>
    <source>
        <strain evidence="6 7">BP5796</strain>
    </source>
</reference>
<dbReference type="InterPro" id="IPR024688">
    <property type="entry name" value="Mac_dom"/>
</dbReference>
<proteinExistence type="inferred from homology"/>
<dbReference type="GO" id="GO:0008270">
    <property type="term" value="F:zinc ion binding"/>
    <property type="evidence" value="ECO:0007669"/>
    <property type="project" value="InterPro"/>
</dbReference>
<keyword evidence="7" id="KW-1185">Reference proteome</keyword>
<feature type="compositionally biased region" description="Polar residues" evidence="4">
    <location>
        <begin position="23"/>
        <end position="38"/>
    </location>
</feature>
<organism evidence="6 7">
    <name type="scientific">Coleophoma crateriformis</name>
    <dbReference type="NCBI Taxonomy" id="565419"/>
    <lineage>
        <taxon>Eukaryota</taxon>
        <taxon>Fungi</taxon>
        <taxon>Dikarya</taxon>
        <taxon>Ascomycota</taxon>
        <taxon>Pezizomycotina</taxon>
        <taxon>Leotiomycetes</taxon>
        <taxon>Helotiales</taxon>
        <taxon>Dermateaceae</taxon>
        <taxon>Coleophoma</taxon>
    </lineage>
</organism>
<dbReference type="SMART" id="SM01266">
    <property type="entry name" value="Mac"/>
    <property type="match status" value="1"/>
</dbReference>
<dbReference type="GO" id="GO:0000981">
    <property type="term" value="F:DNA-binding transcription factor activity, RNA polymerase II-specific"/>
    <property type="evidence" value="ECO:0007669"/>
    <property type="project" value="InterPro"/>
</dbReference>
<dbReference type="SUPFAM" id="SSF51161">
    <property type="entry name" value="Trimeric LpxA-like enzymes"/>
    <property type="match status" value="1"/>
</dbReference>
<dbReference type="GO" id="GO:0016407">
    <property type="term" value="F:acetyltransferase activity"/>
    <property type="evidence" value="ECO:0007669"/>
    <property type="project" value="InterPro"/>
</dbReference>
<dbReference type="InterPro" id="IPR011004">
    <property type="entry name" value="Trimer_LpxA-like_sf"/>
</dbReference>
<dbReference type="Gene3D" id="2.160.10.10">
    <property type="entry name" value="Hexapeptide repeat proteins"/>
    <property type="match status" value="1"/>
</dbReference>
<protein>
    <recommendedName>
        <fullName evidence="5">Zn(2)-C6 fungal-type domain-containing protein</fullName>
    </recommendedName>
</protein>
<feature type="compositionally biased region" description="Low complexity" evidence="4">
    <location>
        <begin position="116"/>
        <end position="129"/>
    </location>
</feature>
<evidence type="ECO:0000256" key="1">
    <source>
        <dbReference type="ARBA" id="ARBA00007274"/>
    </source>
</evidence>
<feature type="compositionally biased region" description="Polar residues" evidence="4">
    <location>
        <begin position="307"/>
        <end position="319"/>
    </location>
</feature>
<dbReference type="InterPro" id="IPR001138">
    <property type="entry name" value="Zn2Cys6_DnaBD"/>
</dbReference>
<evidence type="ECO:0000313" key="6">
    <source>
        <dbReference type="EMBL" id="RDW91331.1"/>
    </source>
</evidence>
<dbReference type="InterPro" id="IPR001451">
    <property type="entry name" value="Hexapep"/>
</dbReference>
<evidence type="ECO:0000259" key="5">
    <source>
        <dbReference type="PROSITE" id="PS50048"/>
    </source>
</evidence>
<dbReference type="PANTHER" id="PTHR23416:SF76">
    <property type="entry name" value="ZN(II)2CYS6 TRANSCRIPTION FACTOR (EUROFUNG)"/>
    <property type="match status" value="1"/>
</dbReference>
<feature type="compositionally biased region" description="Basic and acidic residues" evidence="4">
    <location>
        <begin position="182"/>
        <end position="196"/>
    </location>
</feature>
<comment type="similarity">
    <text evidence="1">Belongs to the transferase hexapeptide repeat family.</text>
</comment>
<evidence type="ECO:0000313" key="7">
    <source>
        <dbReference type="Proteomes" id="UP000256328"/>
    </source>
</evidence>
<evidence type="ECO:0000256" key="4">
    <source>
        <dbReference type="SAM" id="MobiDB-lite"/>
    </source>
</evidence>
<feature type="compositionally biased region" description="Low complexity" evidence="4">
    <location>
        <begin position="353"/>
        <end position="363"/>
    </location>
</feature>
<dbReference type="Pfam" id="PF00172">
    <property type="entry name" value="Zn_clus"/>
    <property type="match status" value="1"/>
</dbReference>
<dbReference type="PROSITE" id="PS00463">
    <property type="entry name" value="ZN2_CY6_FUNGAL_1"/>
    <property type="match status" value="1"/>
</dbReference>
<keyword evidence="3" id="KW-0539">Nucleus</keyword>
<feature type="compositionally biased region" description="Basic and acidic residues" evidence="4">
    <location>
        <begin position="58"/>
        <end position="73"/>
    </location>
</feature>
<dbReference type="InterPro" id="IPR036864">
    <property type="entry name" value="Zn2-C6_fun-type_DNA-bd_sf"/>
</dbReference>
<dbReference type="CDD" id="cd03357">
    <property type="entry name" value="LbH_MAT_GAT"/>
    <property type="match status" value="1"/>
</dbReference>
<evidence type="ECO:0000256" key="2">
    <source>
        <dbReference type="ARBA" id="ARBA00022679"/>
    </source>
</evidence>
<gene>
    <name evidence="6" type="ORF">BP5796_02496</name>
</gene>
<dbReference type="EMBL" id="PDLN01000003">
    <property type="protein sequence ID" value="RDW91331.1"/>
    <property type="molecule type" value="Genomic_DNA"/>
</dbReference>
<feature type="compositionally biased region" description="Polar residues" evidence="4">
    <location>
        <begin position="418"/>
        <end position="427"/>
    </location>
</feature>
<feature type="region of interest" description="Disordered" evidence="4">
    <location>
        <begin position="1"/>
        <end position="244"/>
    </location>
</feature>
<dbReference type="SMART" id="SM00066">
    <property type="entry name" value="GAL4"/>
    <property type="match status" value="1"/>
</dbReference>
<dbReference type="Pfam" id="PF12464">
    <property type="entry name" value="Mac"/>
    <property type="match status" value="1"/>
</dbReference>
<feature type="region of interest" description="Disordered" evidence="4">
    <location>
        <begin position="286"/>
        <end position="441"/>
    </location>
</feature>
<dbReference type="Gene3D" id="4.10.240.10">
    <property type="entry name" value="Zn(2)-C6 fungal-type DNA-binding domain"/>
    <property type="match status" value="1"/>
</dbReference>
<feature type="compositionally biased region" description="Polar residues" evidence="4">
    <location>
        <begin position="370"/>
        <end position="388"/>
    </location>
</feature>
<feature type="compositionally biased region" description="Basic and acidic residues" evidence="4">
    <location>
        <begin position="392"/>
        <end position="414"/>
    </location>
</feature>
<dbReference type="AlphaFoldDB" id="A0A3D8SYT6"/>
<dbReference type="OrthoDB" id="25818at2759"/>
<dbReference type="PROSITE" id="PS50048">
    <property type="entry name" value="ZN2_CY6_FUNGAL_2"/>
    <property type="match status" value="1"/>
</dbReference>
<evidence type="ECO:0000256" key="3">
    <source>
        <dbReference type="ARBA" id="ARBA00023242"/>
    </source>
</evidence>
<dbReference type="GO" id="GO:0008374">
    <property type="term" value="F:O-acyltransferase activity"/>
    <property type="evidence" value="ECO:0007669"/>
    <property type="project" value="TreeGrafter"/>
</dbReference>
<dbReference type="PANTHER" id="PTHR23416">
    <property type="entry name" value="SIALIC ACID SYNTHASE-RELATED"/>
    <property type="match status" value="1"/>
</dbReference>
<accession>A0A3D8SYT6</accession>
<dbReference type="SUPFAM" id="SSF57701">
    <property type="entry name" value="Zn2/Cys6 DNA-binding domain"/>
    <property type="match status" value="1"/>
</dbReference>
<dbReference type="CDD" id="cd00067">
    <property type="entry name" value="GAL4"/>
    <property type="match status" value="1"/>
</dbReference>
<feature type="domain" description="Zn(2)-C6 fungal-type" evidence="5">
    <location>
        <begin position="247"/>
        <end position="276"/>
    </location>
</feature>
<dbReference type="InterPro" id="IPR051159">
    <property type="entry name" value="Hexapeptide_acetyltransf"/>
</dbReference>
<keyword evidence="2" id="KW-0808">Transferase</keyword>
<comment type="caution">
    <text evidence="6">The sequence shown here is derived from an EMBL/GenBank/DDBJ whole genome shotgun (WGS) entry which is preliminary data.</text>
</comment>
<dbReference type="Proteomes" id="UP000256328">
    <property type="component" value="Unassembled WGS sequence"/>
</dbReference>
<name>A0A3D8SYT6_9HELO</name>
<sequence>MATASEHSSKHPDLPGFTAVNGKDQSQNAPVASMSTNGPARRGSDERPNGQSRISPPGHEKLTITTSREEWPAGERASARPSYPPSGPYENDASHKRKRSGSVDQQPAVMNYHAHTMPSTKATPTTASTEPDSSREDAMRPPPPHPDPRDSYSAQTPYADSAGGDSWYRRSENPQQQMQMADEQHLGEVIQRETQRLDTQNEYGHGTPVDDNKSAMQYGQQYLRDGDSPQSDLKKRKRNFSNRTKTGCMTCRRRKKKCDENKPECNNCLRGGFVCSGYQVRGQWPKTEQKQAPVPLQSKNDYESPLSAYSQHSPFSNQAPAPPRRDLPAYRGQQLRVDPQHGRTMGPEDNQPSATISSASTTSPEHNRLSAISYQGQTATPISASTSAYPDRLPKTDFPRAGPLHDHTRQDPKPQELATPQSANPTIPTLLHPPTSAPSPRTSLQMVAQSAAQLAISNPNANRTVTAKENMLAGRYYHPFDKELVLERERCNGACWRFNSSTNPNNGVSPEERSRLFRDILQPREHVISPSLASPLSPVGRVGEDVTVEAPFNCDYGYNITIGKEVHIGKNCTILDTCEVTIGDRCVIGPNVNIYAATLPVDPKRRLGSKGPHLGNKIIIENDCWIGGGVTILAGRTIGYNSTVGAGSVVTRDVPPNVLACGNPARVIRGLGCSVYGKDTLTARLDPFFLLVVSGISICGHPQAPILSVPFDLATKGQSSTSAIHSCNNTPSDASFYSRIGSLTYVSLEAGFPVSSFL</sequence>
<dbReference type="Pfam" id="PF14602">
    <property type="entry name" value="Hexapep_2"/>
    <property type="match status" value="2"/>
</dbReference>